<reference evidence="3" key="1">
    <citation type="submission" date="2017-01" db="EMBL/GenBank/DDBJ databases">
        <authorList>
            <person name="Varghese N."/>
            <person name="Submissions S."/>
        </authorList>
    </citation>
    <scope>NUCLEOTIDE SEQUENCE [LARGE SCALE GENOMIC DNA]</scope>
    <source>
        <strain evidence="3">DSM 19945</strain>
    </source>
</reference>
<gene>
    <name evidence="2" type="ORF">SAMN05421580_11924</name>
</gene>
<feature type="transmembrane region" description="Helical" evidence="1">
    <location>
        <begin position="101"/>
        <end position="120"/>
    </location>
</feature>
<keyword evidence="3" id="KW-1185">Reference proteome</keyword>
<sequence>MTKDFYSQGLRGIGRRAAVLAVLLGAMIGAGVWPLPVALAGGAAAIALYALTRDRHPATFHYARSAAVIGPDWLGFVWVAALAALPLWAQEGEAGLHPSAVLLWPMAAAGLAFPFIGWSAESFGLSLSDGQITLRHRLWHRRFAQAEIVSVSPWRSDLPRWMRALAPLLAPASPGTAGALMLARARQGLRVELRGGERLVIETDALIPGAKALREVLQGRQRRA</sequence>
<dbReference type="OrthoDB" id="7877316at2"/>
<dbReference type="EMBL" id="FTOG01000019">
    <property type="protein sequence ID" value="SIT22145.1"/>
    <property type="molecule type" value="Genomic_DNA"/>
</dbReference>
<feature type="transmembrane region" description="Helical" evidence="1">
    <location>
        <begin position="71"/>
        <end position="89"/>
    </location>
</feature>
<evidence type="ECO:0000313" key="2">
    <source>
        <dbReference type="EMBL" id="SIT22145.1"/>
    </source>
</evidence>
<dbReference type="Proteomes" id="UP000186221">
    <property type="component" value="Unassembled WGS sequence"/>
</dbReference>
<evidence type="ECO:0008006" key="4">
    <source>
        <dbReference type="Google" id="ProtNLM"/>
    </source>
</evidence>
<protein>
    <recommendedName>
        <fullName evidence="4">PH domain-containing protein</fullName>
    </recommendedName>
</protein>
<evidence type="ECO:0000256" key="1">
    <source>
        <dbReference type="SAM" id="Phobius"/>
    </source>
</evidence>
<keyword evidence="1" id="KW-0812">Transmembrane</keyword>
<dbReference type="STRING" id="453582.SAMN05421580_11924"/>
<keyword evidence="1" id="KW-0472">Membrane</keyword>
<dbReference type="AlphaFoldDB" id="A0A1N7QH01"/>
<dbReference type="RefSeq" id="WP_076486482.1">
    <property type="nucleotide sequence ID" value="NZ_FTOG01000019.1"/>
</dbReference>
<keyword evidence="1" id="KW-1133">Transmembrane helix</keyword>
<evidence type="ECO:0000313" key="3">
    <source>
        <dbReference type="Proteomes" id="UP000186221"/>
    </source>
</evidence>
<name>A0A1N7QH01_9RHOB</name>
<feature type="transmembrane region" description="Helical" evidence="1">
    <location>
        <begin position="20"/>
        <end position="51"/>
    </location>
</feature>
<feature type="transmembrane region" description="Helical" evidence="1">
    <location>
        <begin position="164"/>
        <end position="183"/>
    </location>
</feature>
<proteinExistence type="predicted"/>
<organism evidence="2 3">
    <name type="scientific">Rhodobacter aestuarii</name>
    <dbReference type="NCBI Taxonomy" id="453582"/>
    <lineage>
        <taxon>Bacteria</taxon>
        <taxon>Pseudomonadati</taxon>
        <taxon>Pseudomonadota</taxon>
        <taxon>Alphaproteobacteria</taxon>
        <taxon>Rhodobacterales</taxon>
        <taxon>Rhodobacter group</taxon>
        <taxon>Rhodobacter</taxon>
    </lineage>
</organism>
<accession>A0A1N7QH01</accession>